<dbReference type="AlphaFoldDB" id="A0A1M5QN54"/>
<evidence type="ECO:0000259" key="4">
    <source>
        <dbReference type="SMART" id="SM00822"/>
    </source>
</evidence>
<dbReference type="PRINTS" id="PR00081">
    <property type="entry name" value="GDHRDH"/>
</dbReference>
<dbReference type="STRING" id="490188.SAMN04488068_2707"/>
<dbReference type="InterPro" id="IPR036291">
    <property type="entry name" value="NAD(P)-bd_dom_sf"/>
</dbReference>
<dbReference type="PRINTS" id="PR00080">
    <property type="entry name" value="SDRFAMILY"/>
</dbReference>
<evidence type="ECO:0000313" key="6">
    <source>
        <dbReference type="Proteomes" id="UP000199758"/>
    </source>
</evidence>
<dbReference type="InterPro" id="IPR002347">
    <property type="entry name" value="SDR_fam"/>
</dbReference>
<keyword evidence="6" id="KW-1185">Reference proteome</keyword>
<feature type="domain" description="Ketoreductase" evidence="4">
    <location>
        <begin position="7"/>
        <end position="192"/>
    </location>
</feature>
<evidence type="ECO:0000256" key="3">
    <source>
        <dbReference type="RuleBase" id="RU000363"/>
    </source>
</evidence>
<proteinExistence type="inferred from homology"/>
<dbReference type="SUPFAM" id="SSF51735">
    <property type="entry name" value="NAD(P)-binding Rossmann-fold domains"/>
    <property type="match status" value="1"/>
</dbReference>
<reference evidence="5 6" key="1">
    <citation type="submission" date="2016-11" db="EMBL/GenBank/DDBJ databases">
        <authorList>
            <person name="Jaros S."/>
            <person name="Januszkiewicz K."/>
            <person name="Wedrychowicz H."/>
        </authorList>
    </citation>
    <scope>NUCLEOTIDE SEQUENCE [LARGE SCALE GENOMIC DNA]</scope>
    <source>
        <strain evidence="5 6">CGMCC 1.7049</strain>
    </source>
</reference>
<dbReference type="InterPro" id="IPR057326">
    <property type="entry name" value="KR_dom"/>
</dbReference>
<dbReference type="EMBL" id="FQWZ01000006">
    <property type="protein sequence ID" value="SHH15180.1"/>
    <property type="molecule type" value="Genomic_DNA"/>
</dbReference>
<dbReference type="RefSeq" id="WP_072898189.1">
    <property type="nucleotide sequence ID" value="NZ_FQWZ01000006.1"/>
</dbReference>
<dbReference type="GO" id="GO:0016491">
    <property type="term" value="F:oxidoreductase activity"/>
    <property type="evidence" value="ECO:0007669"/>
    <property type="project" value="UniProtKB-KW"/>
</dbReference>
<dbReference type="PROSITE" id="PS00061">
    <property type="entry name" value="ADH_SHORT"/>
    <property type="match status" value="1"/>
</dbReference>
<comment type="similarity">
    <text evidence="1 3">Belongs to the short-chain dehydrogenases/reductases (SDR) family.</text>
</comment>
<dbReference type="SMART" id="SM00822">
    <property type="entry name" value="PKS_KR"/>
    <property type="match status" value="1"/>
</dbReference>
<keyword evidence="2" id="KW-0560">Oxidoreductase</keyword>
<gene>
    <name evidence="5" type="ORF">SAMN04488068_2707</name>
</gene>
<organism evidence="5 6">
    <name type="scientific">Hydrocarboniphaga daqingensis</name>
    <dbReference type="NCBI Taxonomy" id="490188"/>
    <lineage>
        <taxon>Bacteria</taxon>
        <taxon>Pseudomonadati</taxon>
        <taxon>Pseudomonadota</taxon>
        <taxon>Gammaproteobacteria</taxon>
        <taxon>Nevskiales</taxon>
        <taxon>Nevskiaceae</taxon>
        <taxon>Hydrocarboniphaga</taxon>
    </lineage>
</organism>
<accession>A0A1M5QN54</accession>
<sequence length="279" mass="29529">MKDFKNRVAAITGASSGIGRALALDLAKRGCHLALASNSNLKALAETAAMATELGVTVTSQRVDVAQRSAVEAWARKVVADHGRVNLIVNNAGVAHAGTVLGSEIADYEWVMGVNYWGVVYGTKAFLPLLIDSGEGHVVNVSSVFGLFAQPAMSAYNSSKFAVRGFTESLRQELDLARNGVSATCVHPGGVKTNIAVNGRFSASVSDVTGSNGNKSRDAFEMLLRTTPETAAKAIVAGIRRDARRVLIGIDARAGDGMQRLLPSRYQDLVTGAMRLIKR</sequence>
<dbReference type="Gene3D" id="3.40.50.720">
    <property type="entry name" value="NAD(P)-binding Rossmann-like Domain"/>
    <property type="match status" value="1"/>
</dbReference>
<dbReference type="Proteomes" id="UP000199758">
    <property type="component" value="Unassembled WGS sequence"/>
</dbReference>
<dbReference type="PANTHER" id="PTHR43391">
    <property type="entry name" value="RETINOL DEHYDROGENASE-RELATED"/>
    <property type="match status" value="1"/>
</dbReference>
<dbReference type="OrthoDB" id="4690547at2"/>
<dbReference type="InterPro" id="IPR020904">
    <property type="entry name" value="Sc_DH/Rdtase_CS"/>
</dbReference>
<evidence type="ECO:0000256" key="1">
    <source>
        <dbReference type="ARBA" id="ARBA00006484"/>
    </source>
</evidence>
<evidence type="ECO:0000256" key="2">
    <source>
        <dbReference type="ARBA" id="ARBA00023002"/>
    </source>
</evidence>
<dbReference type="Pfam" id="PF00106">
    <property type="entry name" value="adh_short"/>
    <property type="match status" value="1"/>
</dbReference>
<dbReference type="PANTHER" id="PTHR43391:SF82">
    <property type="entry name" value="OXIDOREDUCTASE SADH-RELATED"/>
    <property type="match status" value="1"/>
</dbReference>
<evidence type="ECO:0000313" key="5">
    <source>
        <dbReference type="EMBL" id="SHH15180.1"/>
    </source>
</evidence>
<protein>
    <submittedName>
        <fullName evidence="5">Short-chain dehydrogenase</fullName>
    </submittedName>
</protein>
<name>A0A1M5QN54_9GAMM</name>